<sequence length="142" mass="16011">PGVDQFNPPLLRQHGKIARGWNHPQTARLLCPMRMLDTFDSNPSRSHKTSYRSFMDKVKEGEIMITAAKLPAFLYDESMLDPTRKRQGCLRGYYLKRVFRHIFTGPSSAISANAHKGNKAPKGRMHGMTSPLPRAIAYAAVQ</sequence>
<feature type="non-terminal residue" evidence="1">
    <location>
        <position position="1"/>
    </location>
</feature>
<gene>
    <name evidence="1" type="ORF">F5891DRAFT_909994</name>
</gene>
<organism evidence="1 2">
    <name type="scientific">Suillus fuscotomentosus</name>
    <dbReference type="NCBI Taxonomy" id="1912939"/>
    <lineage>
        <taxon>Eukaryota</taxon>
        <taxon>Fungi</taxon>
        <taxon>Dikarya</taxon>
        <taxon>Basidiomycota</taxon>
        <taxon>Agaricomycotina</taxon>
        <taxon>Agaricomycetes</taxon>
        <taxon>Agaricomycetidae</taxon>
        <taxon>Boletales</taxon>
        <taxon>Suillineae</taxon>
        <taxon>Suillaceae</taxon>
        <taxon>Suillus</taxon>
    </lineage>
</organism>
<proteinExistence type="predicted"/>
<dbReference type="InterPro" id="IPR046521">
    <property type="entry name" value="DUF6698"/>
</dbReference>
<reference evidence="1" key="1">
    <citation type="journal article" date="2020" name="New Phytol.">
        <title>Comparative genomics reveals dynamic genome evolution in host specialist ectomycorrhizal fungi.</title>
        <authorList>
            <person name="Lofgren L.A."/>
            <person name="Nguyen N.H."/>
            <person name="Vilgalys R."/>
            <person name="Ruytinx J."/>
            <person name="Liao H.L."/>
            <person name="Branco S."/>
            <person name="Kuo A."/>
            <person name="LaButti K."/>
            <person name="Lipzen A."/>
            <person name="Andreopoulos W."/>
            <person name="Pangilinan J."/>
            <person name="Riley R."/>
            <person name="Hundley H."/>
            <person name="Na H."/>
            <person name="Barry K."/>
            <person name="Grigoriev I.V."/>
            <person name="Stajich J.E."/>
            <person name="Kennedy P.G."/>
        </authorList>
    </citation>
    <scope>NUCLEOTIDE SEQUENCE</scope>
    <source>
        <strain evidence="1">FC203</strain>
    </source>
</reference>
<protein>
    <submittedName>
        <fullName evidence="1">Uncharacterized protein</fullName>
    </submittedName>
</protein>
<name>A0AAD4EDY7_9AGAM</name>
<feature type="non-terminal residue" evidence="1">
    <location>
        <position position="142"/>
    </location>
</feature>
<dbReference type="EMBL" id="JABBWK010000010">
    <property type="protein sequence ID" value="KAG1904372.1"/>
    <property type="molecule type" value="Genomic_DNA"/>
</dbReference>
<evidence type="ECO:0000313" key="2">
    <source>
        <dbReference type="Proteomes" id="UP001195769"/>
    </source>
</evidence>
<dbReference type="Pfam" id="PF20414">
    <property type="entry name" value="DUF6698"/>
    <property type="match status" value="1"/>
</dbReference>
<dbReference type="Proteomes" id="UP001195769">
    <property type="component" value="Unassembled WGS sequence"/>
</dbReference>
<dbReference type="GeneID" id="64667907"/>
<accession>A0AAD4EDY7</accession>
<keyword evidence="2" id="KW-1185">Reference proteome</keyword>
<dbReference type="RefSeq" id="XP_041229947.1">
    <property type="nucleotide sequence ID" value="XM_041373609.1"/>
</dbReference>
<evidence type="ECO:0000313" key="1">
    <source>
        <dbReference type="EMBL" id="KAG1904372.1"/>
    </source>
</evidence>
<comment type="caution">
    <text evidence="1">The sequence shown here is derived from an EMBL/GenBank/DDBJ whole genome shotgun (WGS) entry which is preliminary data.</text>
</comment>
<dbReference type="AlphaFoldDB" id="A0AAD4EDY7"/>